<keyword evidence="1" id="KW-0812">Transmembrane</keyword>
<keyword evidence="1" id="KW-0472">Membrane</keyword>
<protein>
    <submittedName>
        <fullName evidence="2">Uncharacterized protein</fullName>
    </submittedName>
</protein>
<name>A0A4V3FNZ1_9BACT</name>
<evidence type="ECO:0000256" key="1">
    <source>
        <dbReference type="SAM" id="Phobius"/>
    </source>
</evidence>
<feature type="transmembrane region" description="Helical" evidence="1">
    <location>
        <begin position="154"/>
        <end position="174"/>
    </location>
</feature>
<comment type="caution">
    <text evidence="2">The sequence shown here is derived from an EMBL/GenBank/DDBJ whole genome shotgun (WGS) entry which is preliminary data.</text>
</comment>
<feature type="transmembrane region" description="Helical" evidence="1">
    <location>
        <begin position="126"/>
        <end position="148"/>
    </location>
</feature>
<proteinExistence type="predicted"/>
<organism evidence="2 3">
    <name type="scientific">Mycoplasmopsis mustelae</name>
    <dbReference type="NCBI Taxonomy" id="171289"/>
    <lineage>
        <taxon>Bacteria</taxon>
        <taxon>Bacillati</taxon>
        <taxon>Mycoplasmatota</taxon>
        <taxon>Mycoplasmoidales</taxon>
        <taxon>Metamycoplasmataceae</taxon>
        <taxon>Mycoplasmopsis</taxon>
    </lineage>
</organism>
<gene>
    <name evidence="2" type="ORF">BCF59_0335</name>
</gene>
<keyword evidence="1" id="KW-1133">Transmembrane helix</keyword>
<evidence type="ECO:0000313" key="3">
    <source>
        <dbReference type="Proteomes" id="UP000295757"/>
    </source>
</evidence>
<dbReference type="AlphaFoldDB" id="A0A4V3FNZ1"/>
<dbReference type="EMBL" id="SOCN01000001">
    <property type="protein sequence ID" value="TDV24370.1"/>
    <property type="molecule type" value="Genomic_DNA"/>
</dbReference>
<sequence>MSWNNESLQKNKQELDLLSEKYHPPKILLSLNIAALILTSIISLFWFLILILVIVSLTTFHVPPVHNDIGFGFANPAIVTESYKAIFIASIVFYVIIFLLLISLFFIVLFSFINSSKENNKLFNKFKWYNLISFFIIIFIFISITLSISIFNILWIFVLIATLIILFTLLIISLKKQKF</sequence>
<reference evidence="2 3" key="1">
    <citation type="submission" date="2019-03" db="EMBL/GenBank/DDBJ databases">
        <title>Genomic Encyclopedia of Archaeal and Bacterial Type Strains, Phase II (KMG-II): from individual species to whole genera.</title>
        <authorList>
            <person name="Goeker M."/>
        </authorList>
    </citation>
    <scope>NUCLEOTIDE SEQUENCE [LARGE SCALE GENOMIC DNA]</scope>
    <source>
        <strain evidence="2 3">ATCC 35214</strain>
    </source>
</reference>
<dbReference type="Proteomes" id="UP000295757">
    <property type="component" value="Unassembled WGS sequence"/>
</dbReference>
<dbReference type="RefSeq" id="WP_134110599.1">
    <property type="nucleotide sequence ID" value="NZ_SOCN01000001.1"/>
</dbReference>
<feature type="transmembrane region" description="Helical" evidence="1">
    <location>
        <begin position="85"/>
        <end position="114"/>
    </location>
</feature>
<feature type="transmembrane region" description="Helical" evidence="1">
    <location>
        <begin position="27"/>
        <end position="55"/>
    </location>
</feature>
<keyword evidence="3" id="KW-1185">Reference proteome</keyword>
<accession>A0A4V3FNZ1</accession>
<evidence type="ECO:0000313" key="2">
    <source>
        <dbReference type="EMBL" id="TDV24370.1"/>
    </source>
</evidence>